<feature type="domain" description="Serine aminopeptidase S33" evidence="1">
    <location>
        <begin position="43"/>
        <end position="294"/>
    </location>
</feature>
<evidence type="ECO:0000313" key="2">
    <source>
        <dbReference type="EMBL" id="SFC72234.1"/>
    </source>
</evidence>
<organism evidence="2 3">
    <name type="scientific">Tropicimonas isoalkanivorans</name>
    <dbReference type="NCBI Taxonomy" id="441112"/>
    <lineage>
        <taxon>Bacteria</taxon>
        <taxon>Pseudomonadati</taxon>
        <taxon>Pseudomonadota</taxon>
        <taxon>Alphaproteobacteria</taxon>
        <taxon>Rhodobacterales</taxon>
        <taxon>Roseobacteraceae</taxon>
        <taxon>Tropicimonas</taxon>
    </lineage>
</organism>
<dbReference type="OrthoDB" id="9788260at2"/>
<dbReference type="STRING" id="441112.SAMN04488094_108114"/>
<evidence type="ECO:0000313" key="3">
    <source>
        <dbReference type="Proteomes" id="UP000198728"/>
    </source>
</evidence>
<accession>A0A1I1LGK8</accession>
<dbReference type="InterPro" id="IPR029058">
    <property type="entry name" value="AB_hydrolase_fold"/>
</dbReference>
<dbReference type="EMBL" id="FOLG01000008">
    <property type="protein sequence ID" value="SFC72234.1"/>
    <property type="molecule type" value="Genomic_DNA"/>
</dbReference>
<dbReference type="Gene3D" id="3.40.50.1820">
    <property type="entry name" value="alpha/beta hydrolase"/>
    <property type="match status" value="1"/>
</dbReference>
<name>A0A1I1LGK8_9RHOB</name>
<gene>
    <name evidence="2" type="ORF">SAMN04488094_108114</name>
</gene>
<dbReference type="SUPFAM" id="SSF53474">
    <property type="entry name" value="alpha/beta-Hydrolases"/>
    <property type="match status" value="1"/>
</dbReference>
<dbReference type="PANTHER" id="PTHR11614">
    <property type="entry name" value="PHOSPHOLIPASE-RELATED"/>
    <property type="match status" value="1"/>
</dbReference>
<sequence length="316" mass="34424">MEPAPFHDDITVAPEGAAAFVVEAEDGIRLRLAYLAPPPKSCRGTALIFPGRTEFVEKYGPAAAELQDRGFACVSIDWRGQGLSQRLLDDPATGHVTRFTEYQHDVDALMSLVDRLRLPGPIFLIAHSMGGAIGLRALHRKVPISAVAFSAPMWGIKVPVAARPLIGPIAAGVHAAGFGTRYVPSTRPVTYIAHAPFEDNTLTTDRGMFDWMKRQAAAHPELALGGPSITWLNEALRETRELRRLTPPRLPCLAWVGGQERIVETRAIRRLVARWPGAELTVIPEAAHELMMELPPTRDSFFDACAALFSRAGGTA</sequence>
<reference evidence="2 3" key="1">
    <citation type="submission" date="2016-10" db="EMBL/GenBank/DDBJ databases">
        <authorList>
            <person name="de Groot N.N."/>
        </authorList>
    </citation>
    <scope>NUCLEOTIDE SEQUENCE [LARGE SCALE GENOMIC DNA]</scope>
    <source>
        <strain evidence="2 3">DSM 19548</strain>
    </source>
</reference>
<protein>
    <submittedName>
        <fullName evidence="2">Lysophospholipase</fullName>
    </submittedName>
</protein>
<dbReference type="AlphaFoldDB" id="A0A1I1LGK8"/>
<dbReference type="Proteomes" id="UP000198728">
    <property type="component" value="Unassembled WGS sequence"/>
</dbReference>
<dbReference type="InterPro" id="IPR022742">
    <property type="entry name" value="Hydrolase_4"/>
</dbReference>
<evidence type="ECO:0000259" key="1">
    <source>
        <dbReference type="Pfam" id="PF12146"/>
    </source>
</evidence>
<dbReference type="InterPro" id="IPR051044">
    <property type="entry name" value="MAG_DAG_Lipase"/>
</dbReference>
<dbReference type="Pfam" id="PF12146">
    <property type="entry name" value="Hydrolase_4"/>
    <property type="match status" value="1"/>
</dbReference>
<keyword evidence="3" id="KW-1185">Reference proteome</keyword>
<proteinExistence type="predicted"/>